<evidence type="ECO:0000256" key="13">
    <source>
        <dbReference type="ARBA" id="ARBA00032509"/>
    </source>
</evidence>
<evidence type="ECO:0000256" key="7">
    <source>
        <dbReference type="ARBA" id="ARBA00022741"/>
    </source>
</evidence>
<evidence type="ECO:0000256" key="5">
    <source>
        <dbReference type="ARBA" id="ARBA00022593"/>
    </source>
</evidence>
<dbReference type="Gene3D" id="3.40.50.300">
    <property type="entry name" value="P-loop containing nucleotide triphosphate hydrolases"/>
    <property type="match status" value="2"/>
</dbReference>
<dbReference type="PROSITE" id="PS00674">
    <property type="entry name" value="AAA"/>
    <property type="match status" value="1"/>
</dbReference>
<keyword evidence="10" id="KW-0653">Protein transport</keyword>
<accession>K5VTR5</accession>
<dbReference type="InterPro" id="IPR003959">
    <property type="entry name" value="ATPase_AAA_core"/>
</dbReference>
<keyword evidence="8" id="KW-0378">Hydrolase</keyword>
<evidence type="ECO:0000256" key="6">
    <source>
        <dbReference type="ARBA" id="ARBA00022737"/>
    </source>
</evidence>
<dbReference type="InterPro" id="IPR009010">
    <property type="entry name" value="Asp_de-COase-like_dom_sf"/>
</dbReference>
<keyword evidence="12" id="KW-0576">Peroxisome</keyword>
<feature type="domain" description="AAA+ ATPase" evidence="19">
    <location>
        <begin position="720"/>
        <end position="855"/>
    </location>
</feature>
<dbReference type="InterPro" id="IPR003960">
    <property type="entry name" value="ATPase_AAA_CS"/>
</dbReference>
<dbReference type="InterPro" id="IPR003593">
    <property type="entry name" value="AAA+_ATPase"/>
</dbReference>
<dbReference type="KEGG" id="pco:PHACADRAFT_264780"/>
<evidence type="ECO:0000256" key="1">
    <source>
        <dbReference type="ARBA" id="ARBA00004514"/>
    </source>
</evidence>
<keyword evidence="6" id="KW-0677">Repeat</keyword>
<evidence type="ECO:0000256" key="16">
    <source>
        <dbReference type="ARBA" id="ARBA00048778"/>
    </source>
</evidence>
<gene>
    <name evidence="20" type="ORF">PHACADRAFT_264780</name>
</gene>
<evidence type="ECO:0000256" key="18">
    <source>
        <dbReference type="SAM" id="MobiDB-lite"/>
    </source>
</evidence>
<keyword evidence="11" id="KW-0472">Membrane</keyword>
<keyword evidence="7" id="KW-0547">Nucleotide-binding</keyword>
<keyword evidence="9" id="KW-0067">ATP-binding</keyword>
<dbReference type="SUPFAM" id="SSF52540">
    <property type="entry name" value="P-loop containing nucleoside triphosphate hydrolases"/>
    <property type="match status" value="2"/>
</dbReference>
<evidence type="ECO:0000259" key="19">
    <source>
        <dbReference type="SMART" id="SM00382"/>
    </source>
</evidence>
<dbReference type="AlphaFoldDB" id="K5VTR5"/>
<dbReference type="GO" id="GO:0005778">
    <property type="term" value="C:peroxisomal membrane"/>
    <property type="evidence" value="ECO:0007669"/>
    <property type="project" value="UniProtKB-SubCell"/>
</dbReference>
<sequence>MPRRARIHYVSLRTSLANLPISLYGPLLERGVRPQGLAVHLTQVTPGKKTSASQDGTIRGEAYVGWSGMASASSLAQFQSGVDRGLETVEIDPQFASSLGFAQGDTVEIGLLHNLEYAATVEAEPLTADDWEILELHAAHVEGTFLSQVRVAFIGQEIDVWVLGRTRVRLRVVSLTPPTNGRALLVTSGTELSIAPKTRSKVNGTGVNGSSSKTETEIRGDMAAGLQQSVEPEKKRKRAHILRTLPSRIMPPYSPSCPSLEDGSASAIGFVSKRLLNSLSEQSPDAQPKSWLATVDRVPGPQDPTQEPALPPALTLPVPRILVPTDPSAPKAVDLAVPEGTKNQILVAWAPGLEVPEGHIVIYGSVADVAEWDQARVGFVKEIGEEVTACTPDSGISSQSQTHTKLAGVNSIVDDCEMFCVISYMSHVNRSRVHGVPGLLVTGRSGAGKTSILQTASRALQKDGRTLAYTLYVDLAKYTETPVPKVKSLLHYWFDKAFFHRPTVIVFDNIDKLMGVEQEHADSFKQRHITELFLDLFGSHTRFAAPNAKGIVLFASAESNASIHPRLNAAHVFKEVIALNPPNKDARRDILTQIVQGHLEGSDLVKDPKRLLNFTSLATQTEGYLANDLKDLVARAVHRAAMRVAEHEDEKNFQPTLSVDDFAAAQLDFVPLSLRDAKLQKSDIVWDDIGGLAEIKRVLRETLEWPTKYGPIFAQSPLRLRSGLLLYGYPGCGKTLLASAVARECGLNFISVKGPELLNKYIGASEQSVRELFERASAAKPCVLFFDEFDSIAPKRGHDSTGVTDRVVNQMLTQMDGAEGLEGVYVLAATSRPDLIDSALLRPGRLDKALLCNMPTAEERKEILVAVSRKVALSPSVDLSALARDTEGFSGADLQALVYNAQLEVIHETISATSASSASGSTRDEDEVPVEYTIIGGPDSGKAVKSRAEEAAFQRRLKRILASGKAQGTGKSGTDAAQTTPPKREILDSHLRKVLQTTRPSVPAEEQERLSRIYRAFISDRSGELPLPPDAGGVGLRATLM</sequence>
<dbReference type="GO" id="GO:0016558">
    <property type="term" value="P:protein import into peroxisome matrix"/>
    <property type="evidence" value="ECO:0007669"/>
    <property type="project" value="TreeGrafter"/>
</dbReference>
<evidence type="ECO:0000256" key="9">
    <source>
        <dbReference type="ARBA" id="ARBA00022840"/>
    </source>
</evidence>
<dbReference type="FunFam" id="3.40.50.300:FF:000149">
    <property type="entry name" value="Nuclear valosin-containing protein-like"/>
    <property type="match status" value="1"/>
</dbReference>
<dbReference type="EMBL" id="JH930479">
    <property type="protein sequence ID" value="EKM50190.1"/>
    <property type="molecule type" value="Genomic_DNA"/>
</dbReference>
<evidence type="ECO:0000256" key="14">
    <source>
        <dbReference type="ARBA" id="ARBA00034532"/>
    </source>
</evidence>
<evidence type="ECO:0000313" key="20">
    <source>
        <dbReference type="EMBL" id="EKM50190.1"/>
    </source>
</evidence>
<organism evidence="20 21">
    <name type="scientific">Phanerochaete carnosa (strain HHB-10118-sp)</name>
    <name type="common">White-rot fungus</name>
    <name type="synonym">Peniophora carnosa</name>
    <dbReference type="NCBI Taxonomy" id="650164"/>
    <lineage>
        <taxon>Eukaryota</taxon>
        <taxon>Fungi</taxon>
        <taxon>Dikarya</taxon>
        <taxon>Basidiomycota</taxon>
        <taxon>Agaricomycotina</taxon>
        <taxon>Agaricomycetes</taxon>
        <taxon>Polyporales</taxon>
        <taxon>Phanerochaetaceae</taxon>
        <taxon>Phanerochaete</taxon>
    </lineage>
</organism>
<dbReference type="InterPro" id="IPR027417">
    <property type="entry name" value="P-loop_NTPase"/>
</dbReference>
<dbReference type="Pfam" id="PF00004">
    <property type="entry name" value="AAA"/>
    <property type="match status" value="2"/>
</dbReference>
<dbReference type="OrthoDB" id="2187at2759"/>
<keyword evidence="4" id="KW-0963">Cytoplasm</keyword>
<evidence type="ECO:0000256" key="11">
    <source>
        <dbReference type="ARBA" id="ARBA00023136"/>
    </source>
</evidence>
<evidence type="ECO:0000256" key="4">
    <source>
        <dbReference type="ARBA" id="ARBA00022490"/>
    </source>
</evidence>
<keyword evidence="5" id="KW-0962">Peroxisome biogenesis</keyword>
<name>K5VTR5_PHACS</name>
<feature type="region of interest" description="Disordered" evidence="18">
    <location>
        <begin position="199"/>
        <end position="218"/>
    </location>
</feature>
<protein>
    <recommendedName>
        <fullName evidence="14">Peroxisomal ATPase PEX1</fullName>
    </recommendedName>
    <alternativeName>
        <fullName evidence="13">Peroxin-1</fullName>
    </alternativeName>
</protein>
<dbReference type="InterPro" id="IPR029067">
    <property type="entry name" value="CDC48_domain_2-like_sf"/>
</dbReference>
<evidence type="ECO:0000256" key="3">
    <source>
        <dbReference type="ARBA" id="ARBA00022448"/>
    </source>
</evidence>
<dbReference type="HOGENOM" id="CLU_000688_1_1_1"/>
<dbReference type="SMART" id="SM00382">
    <property type="entry name" value="AAA"/>
    <property type="match status" value="2"/>
</dbReference>
<dbReference type="FunCoup" id="K5VTR5">
    <property type="interactions" value="348"/>
</dbReference>
<evidence type="ECO:0000313" key="21">
    <source>
        <dbReference type="Proteomes" id="UP000008370"/>
    </source>
</evidence>
<evidence type="ECO:0000256" key="10">
    <source>
        <dbReference type="ARBA" id="ARBA00022927"/>
    </source>
</evidence>
<dbReference type="Gene3D" id="3.10.330.10">
    <property type="match status" value="1"/>
</dbReference>
<evidence type="ECO:0000256" key="17">
    <source>
        <dbReference type="ARBA" id="ARBA00064205"/>
    </source>
</evidence>
<comment type="subunit">
    <text evidence="17">Interacts with PEX6; forming the PEX1-PEX6 AAA ATPase complex, which is composed of a heterohexamer formed by a trimer of PEX1-PEX6 dimers.</text>
</comment>
<feature type="compositionally biased region" description="Polar residues" evidence="18">
    <location>
        <begin position="201"/>
        <end position="213"/>
    </location>
</feature>
<comment type="subcellular location">
    <subcellularLocation>
        <location evidence="1">Cytoplasm</location>
        <location evidence="1">Cytosol</location>
    </subcellularLocation>
    <subcellularLocation>
        <location evidence="15">Peroxisome membrane</location>
    </subcellularLocation>
</comment>
<dbReference type="PANTHER" id="PTHR23077:SF12">
    <property type="entry name" value="PEROXISOMAL ATPASE PEX1"/>
    <property type="match status" value="1"/>
</dbReference>
<keyword evidence="21" id="KW-1185">Reference proteome</keyword>
<evidence type="ECO:0000256" key="15">
    <source>
        <dbReference type="ARBA" id="ARBA00046271"/>
    </source>
</evidence>
<feature type="domain" description="AAA+ ATPase" evidence="19">
    <location>
        <begin position="435"/>
        <end position="583"/>
    </location>
</feature>
<dbReference type="CDD" id="cd19526">
    <property type="entry name" value="RecA-like_PEX1_r2"/>
    <property type="match status" value="1"/>
</dbReference>
<dbReference type="InterPro" id="IPR041569">
    <property type="entry name" value="AAA_lid_3"/>
</dbReference>
<evidence type="ECO:0000256" key="8">
    <source>
        <dbReference type="ARBA" id="ARBA00022801"/>
    </source>
</evidence>
<comment type="catalytic activity">
    <reaction evidence="16">
        <text>ATP + H2O = ADP + phosphate + H(+)</text>
        <dbReference type="Rhea" id="RHEA:13065"/>
        <dbReference type="ChEBI" id="CHEBI:15377"/>
        <dbReference type="ChEBI" id="CHEBI:15378"/>
        <dbReference type="ChEBI" id="CHEBI:30616"/>
        <dbReference type="ChEBI" id="CHEBI:43474"/>
        <dbReference type="ChEBI" id="CHEBI:456216"/>
    </reaction>
    <physiologicalReaction direction="left-to-right" evidence="16">
        <dbReference type="Rhea" id="RHEA:13066"/>
    </physiologicalReaction>
</comment>
<keyword evidence="3" id="KW-0813">Transport</keyword>
<dbReference type="Proteomes" id="UP000008370">
    <property type="component" value="Unassembled WGS sequence"/>
</dbReference>
<dbReference type="GO" id="GO:0016887">
    <property type="term" value="F:ATP hydrolysis activity"/>
    <property type="evidence" value="ECO:0007669"/>
    <property type="project" value="InterPro"/>
</dbReference>
<dbReference type="Gene3D" id="1.10.8.60">
    <property type="match status" value="2"/>
</dbReference>
<dbReference type="SUPFAM" id="SSF54585">
    <property type="entry name" value="Cdc48 domain 2-like"/>
    <property type="match status" value="1"/>
</dbReference>
<dbReference type="SUPFAM" id="SSF50692">
    <property type="entry name" value="ADC-like"/>
    <property type="match status" value="1"/>
</dbReference>
<dbReference type="InterPro" id="IPR050168">
    <property type="entry name" value="AAA_ATPase_domain"/>
</dbReference>
<comment type="similarity">
    <text evidence="2">Belongs to the AAA ATPase family.</text>
</comment>
<evidence type="ECO:0000256" key="12">
    <source>
        <dbReference type="ARBA" id="ARBA00023140"/>
    </source>
</evidence>
<dbReference type="GeneID" id="18918914"/>
<dbReference type="InParanoid" id="K5VTR5"/>
<dbReference type="STRING" id="650164.K5VTR5"/>
<dbReference type="FunFam" id="1.10.8.60:FF:000105">
    <property type="entry name" value="PeRoXisome assembly factor"/>
    <property type="match status" value="1"/>
</dbReference>
<dbReference type="InterPro" id="IPR015342">
    <property type="entry name" value="PEX1-N_C-lobe"/>
</dbReference>
<evidence type="ECO:0000256" key="2">
    <source>
        <dbReference type="ARBA" id="ARBA00006914"/>
    </source>
</evidence>
<dbReference type="GO" id="GO:0005524">
    <property type="term" value="F:ATP binding"/>
    <property type="evidence" value="ECO:0007669"/>
    <property type="project" value="UniProtKB-KW"/>
</dbReference>
<dbReference type="Pfam" id="PF17862">
    <property type="entry name" value="AAA_lid_3"/>
    <property type="match status" value="1"/>
</dbReference>
<reference evidence="20 21" key="1">
    <citation type="journal article" date="2012" name="BMC Genomics">
        <title>Comparative genomics of the white-rot fungi, Phanerochaete carnosa and P. chrysosporium, to elucidate the genetic basis of the distinct wood types they colonize.</title>
        <authorList>
            <person name="Suzuki H."/>
            <person name="MacDonald J."/>
            <person name="Syed K."/>
            <person name="Salamov A."/>
            <person name="Hori C."/>
            <person name="Aerts A."/>
            <person name="Henrissat B."/>
            <person name="Wiebenga A."/>
            <person name="vanKuyk P.A."/>
            <person name="Barry K."/>
            <person name="Lindquist E."/>
            <person name="LaButti K."/>
            <person name="Lapidus A."/>
            <person name="Lucas S."/>
            <person name="Coutinho P."/>
            <person name="Gong Y."/>
            <person name="Samejima M."/>
            <person name="Mahadevan R."/>
            <person name="Abou-Zaid M."/>
            <person name="de Vries R.P."/>
            <person name="Igarashi K."/>
            <person name="Yadav J.S."/>
            <person name="Grigoriev I.V."/>
            <person name="Master E.R."/>
        </authorList>
    </citation>
    <scope>NUCLEOTIDE SEQUENCE [LARGE SCALE GENOMIC DNA]</scope>
    <source>
        <strain evidence="20 21">HHB-10118-sp</strain>
    </source>
</reference>
<dbReference type="GO" id="GO:0005829">
    <property type="term" value="C:cytosol"/>
    <property type="evidence" value="ECO:0007669"/>
    <property type="project" value="UniProtKB-SubCell"/>
</dbReference>
<dbReference type="PANTHER" id="PTHR23077">
    <property type="entry name" value="AAA-FAMILY ATPASE"/>
    <property type="match status" value="1"/>
</dbReference>
<proteinExistence type="inferred from homology"/>
<dbReference type="RefSeq" id="XP_007401379.1">
    <property type="nucleotide sequence ID" value="XM_007401317.1"/>
</dbReference>
<dbReference type="Pfam" id="PF09262">
    <property type="entry name" value="PEX-1N"/>
    <property type="match status" value="1"/>
</dbReference>